<evidence type="ECO:0000256" key="10">
    <source>
        <dbReference type="ARBA" id="ARBA00022843"/>
    </source>
</evidence>
<dbReference type="Pfam" id="PF00096">
    <property type="entry name" value="zf-C2H2"/>
    <property type="match status" value="1"/>
</dbReference>
<dbReference type="Proteomes" id="UP000233060">
    <property type="component" value="Unassembled WGS sequence"/>
</dbReference>
<keyword evidence="10" id="KW-0832">Ubl conjugation</keyword>
<dbReference type="GO" id="GO:0003677">
    <property type="term" value="F:DNA binding"/>
    <property type="evidence" value="ECO:0007669"/>
    <property type="project" value="UniProtKB-KW"/>
</dbReference>
<reference evidence="19" key="1">
    <citation type="submission" date="2025-08" db="UniProtKB">
        <authorList>
            <consortium name="Ensembl"/>
        </authorList>
    </citation>
    <scope>IDENTIFICATION</scope>
</reference>
<comment type="subcellular location">
    <subcellularLocation>
        <location evidence="2">Nucleus</location>
    </subcellularLocation>
</comment>
<keyword evidence="12" id="KW-0805">Transcription regulation</keyword>
<evidence type="ECO:0000256" key="17">
    <source>
        <dbReference type="SAM" id="MobiDB-lite"/>
    </source>
</evidence>
<dbReference type="FunFam" id="3.30.160.60:FF:001446">
    <property type="entry name" value="Zinc finger protein 532"/>
    <property type="match status" value="1"/>
</dbReference>
<dbReference type="Pfam" id="PF25412">
    <property type="entry name" value="zf-C2H2_ZNF592"/>
    <property type="match status" value="1"/>
</dbReference>
<keyword evidence="14" id="KW-0804">Transcription</keyword>
<dbReference type="Gene3D" id="3.30.160.60">
    <property type="entry name" value="Classic Zinc Finger"/>
    <property type="match status" value="2"/>
</dbReference>
<evidence type="ECO:0000256" key="1">
    <source>
        <dbReference type="ARBA" id="ARBA00003767"/>
    </source>
</evidence>
<comment type="similarity">
    <text evidence="3">Belongs to the krueppel C2H2-type zinc-finger protein family.</text>
</comment>
<feature type="region of interest" description="Disordered" evidence="17">
    <location>
        <begin position="129"/>
        <end position="199"/>
    </location>
</feature>
<evidence type="ECO:0000256" key="14">
    <source>
        <dbReference type="ARBA" id="ARBA00023163"/>
    </source>
</evidence>
<dbReference type="Ensembl" id="ENSCATT00000027522.1">
    <property type="protein sequence ID" value="ENSCATP00000008018.1"/>
    <property type="gene ID" value="ENSCATG00000023263.1"/>
</dbReference>
<feature type="domain" description="C2H2-type" evidence="18">
    <location>
        <begin position="950"/>
        <end position="969"/>
    </location>
</feature>
<dbReference type="InterPro" id="IPR041697">
    <property type="entry name" value="Znf-C2H2_11"/>
</dbReference>
<keyword evidence="11" id="KW-0007">Acetylation</keyword>
<keyword evidence="20" id="KW-1185">Reference proteome</keyword>
<feature type="region of interest" description="Disordered" evidence="17">
    <location>
        <begin position="1"/>
        <end position="59"/>
    </location>
</feature>
<feature type="compositionally biased region" description="Polar residues" evidence="17">
    <location>
        <begin position="181"/>
        <end position="194"/>
    </location>
</feature>
<dbReference type="InterPro" id="IPR045914">
    <property type="entry name" value="Zn532-like"/>
</dbReference>
<keyword evidence="15" id="KW-0539">Nucleus</keyword>
<dbReference type="PROSITE" id="PS50157">
    <property type="entry name" value="ZINC_FINGER_C2H2_2"/>
    <property type="match status" value="3"/>
</dbReference>
<feature type="compositionally biased region" description="Basic and acidic residues" evidence="17">
    <location>
        <begin position="224"/>
        <end position="235"/>
    </location>
</feature>
<feature type="region of interest" description="Disordered" evidence="17">
    <location>
        <begin position="275"/>
        <end position="356"/>
    </location>
</feature>
<dbReference type="GO" id="GO:0005634">
    <property type="term" value="C:nucleus"/>
    <property type="evidence" value="ECO:0007669"/>
    <property type="project" value="UniProtKB-SubCell"/>
</dbReference>
<evidence type="ECO:0000256" key="13">
    <source>
        <dbReference type="ARBA" id="ARBA00023125"/>
    </source>
</evidence>
<keyword evidence="9" id="KW-0862">Zinc</keyword>
<name>A0A2K5L4Z5_CERAT</name>
<dbReference type="InterPro" id="IPR036236">
    <property type="entry name" value="Znf_C2H2_sf"/>
</dbReference>
<feature type="region of interest" description="Disordered" evidence="17">
    <location>
        <begin position="224"/>
        <end position="260"/>
    </location>
</feature>
<evidence type="ECO:0000256" key="9">
    <source>
        <dbReference type="ARBA" id="ARBA00022833"/>
    </source>
</evidence>
<keyword evidence="4" id="KW-1017">Isopeptide bond</keyword>
<evidence type="ECO:0000256" key="11">
    <source>
        <dbReference type="ARBA" id="ARBA00022990"/>
    </source>
</evidence>
<dbReference type="PANTHER" id="PTHR47222:SF3">
    <property type="entry name" value="ZINC FINGER PROTEIN 532"/>
    <property type="match status" value="1"/>
</dbReference>
<feature type="domain" description="C2H2-type" evidence="18">
    <location>
        <begin position="889"/>
        <end position="917"/>
    </location>
</feature>
<evidence type="ECO:0000256" key="16">
    <source>
        <dbReference type="PROSITE-ProRule" id="PRU00042"/>
    </source>
</evidence>
<keyword evidence="5" id="KW-0597">Phosphoprotein</keyword>
<evidence type="ECO:0000256" key="5">
    <source>
        <dbReference type="ARBA" id="ARBA00022553"/>
    </source>
</evidence>
<dbReference type="PANTHER" id="PTHR47222">
    <property type="entry name" value="ZINC FINGER PROTEIN 532-RELATED"/>
    <property type="match status" value="1"/>
</dbReference>
<dbReference type="SUPFAM" id="SSF57667">
    <property type="entry name" value="beta-beta-alpha zinc fingers"/>
    <property type="match status" value="1"/>
</dbReference>
<reference evidence="19" key="2">
    <citation type="submission" date="2025-09" db="UniProtKB">
        <authorList>
            <consortium name="Ensembl"/>
        </authorList>
    </citation>
    <scope>IDENTIFICATION</scope>
</reference>
<evidence type="ECO:0000256" key="3">
    <source>
        <dbReference type="ARBA" id="ARBA00006991"/>
    </source>
</evidence>
<keyword evidence="8 16" id="KW-0863">Zinc-finger</keyword>
<dbReference type="InterPro" id="IPR057356">
    <property type="entry name" value="Znf-C2H2_ZNF592"/>
</dbReference>
<dbReference type="InterPro" id="IPR013087">
    <property type="entry name" value="Znf_C2H2_type"/>
</dbReference>
<keyword evidence="13" id="KW-0238">DNA-binding</keyword>
<feature type="compositionally biased region" description="Acidic residues" evidence="17">
    <location>
        <begin position="136"/>
        <end position="150"/>
    </location>
</feature>
<evidence type="ECO:0000256" key="7">
    <source>
        <dbReference type="ARBA" id="ARBA00022737"/>
    </source>
</evidence>
<feature type="compositionally biased region" description="Basic and acidic residues" evidence="17">
    <location>
        <begin position="32"/>
        <end position="52"/>
    </location>
</feature>
<proteinExistence type="inferred from homology"/>
<keyword evidence="7" id="KW-0677">Repeat</keyword>
<evidence type="ECO:0000256" key="6">
    <source>
        <dbReference type="ARBA" id="ARBA00022723"/>
    </source>
</evidence>
<dbReference type="SMART" id="SM00355">
    <property type="entry name" value="ZnF_C2H2"/>
    <property type="match status" value="5"/>
</dbReference>
<sequence length="969" mass="105132">MTMGDRKTPDFDDPLAAFDIPDMADPKAAIENGHDDHESHMKQNAHGEDDSHTPSSSNVDVSMIFKSVRNVDSLEGGRKTVTTTSNGRHNGFLTASSLYSYGKDGAKSLKGDMPASQVTLKDTTFSQFSPISSAEEFGDDEKMEVDEPPDKEDVRSSFRPKVLTGSAPQQDCDKLKALGGENSSKTGLSTSGNMEKNKIVKREAKANSINLSVYEPFKVRKAEGKLKENSDKVLENRVLARNPSSEKKDTATKTKSSSKLSSCIAAIAALSAKKAASDSCKEPVANSRESSPLPKEVNDSPRAANKSPESQNLIDGTKTPSPKQPNSSRSISRENSSKGSPSSPAGSTPAIPKVRIKTIKTSSAEIKRTVTRVLPEVDLDSRKKPSEQTASVMASVTSLLSFPASAAVLSSLPKAPPQSVVMTNAVSPVTIKPVATTFLPVSSVKTAGSQVINLKLTNNTTVKATLISAASVQSAISAIIKANNAIQQQIVVVPASSLANAKLLPKTVHLANLNLLPQGAQATSELCLVLTKPQQQIKQVIINAATSKTPPQKMSQVQVVSSLQNSVVEAFNKVSSSVNPVPVYIPNLSPPANAGITLPMHGYKCLECGDSCKRKEKSLTQSCDRWSGCIKVTCNHCTNNLIFYNKCSLLSYAHGHKEKRVVMQCSHLILKPVPVDQMIVSPSSNTSTSTSTLQSPVGASTHTVATIQSGITGTVILAPSSTPIIAAMPLDEDPSKLLARPGWTCWECDCLFRQRDVYISHARKEHGKQVKKHPCRQCDKPFSSSHSLRRHNRIKHRVIREKHVQLVHGIKDPEEAEIKEDTKVPSPKRKLEEPVLEFRPPRGAITQLLKKLKINVLQVHRCVVCGFTTKNLLQFHEHIPQHKSDGSSYQCQECGLYYTSHVSLSRHLFIVHTLREPQPVSKQNGAGDDNQRENKPSHEDESPNGAVSDRKCKVCTKTFETEAALNTHM</sequence>
<evidence type="ECO:0000313" key="19">
    <source>
        <dbReference type="Ensembl" id="ENSCATP00000008018.1"/>
    </source>
</evidence>
<evidence type="ECO:0000256" key="2">
    <source>
        <dbReference type="ARBA" id="ARBA00004123"/>
    </source>
</evidence>
<feature type="compositionally biased region" description="Basic and acidic residues" evidence="17">
    <location>
        <begin position="1"/>
        <end position="10"/>
    </location>
</feature>
<dbReference type="GO" id="GO:0008270">
    <property type="term" value="F:zinc ion binding"/>
    <property type="evidence" value="ECO:0007669"/>
    <property type="project" value="UniProtKB-KW"/>
</dbReference>
<dbReference type="GeneTree" id="ENSGT00940000154437"/>
<evidence type="ECO:0000256" key="4">
    <source>
        <dbReference type="ARBA" id="ARBA00022499"/>
    </source>
</evidence>
<feature type="compositionally biased region" description="Polar residues" evidence="17">
    <location>
        <begin position="307"/>
        <end position="325"/>
    </location>
</feature>
<evidence type="ECO:0000259" key="18">
    <source>
        <dbReference type="PROSITE" id="PS50157"/>
    </source>
</evidence>
<dbReference type="PROSITE" id="PS00028">
    <property type="entry name" value="ZINC_FINGER_C2H2_1"/>
    <property type="match status" value="2"/>
</dbReference>
<evidence type="ECO:0000313" key="20">
    <source>
        <dbReference type="Proteomes" id="UP000233060"/>
    </source>
</evidence>
<feature type="region of interest" description="Disordered" evidence="17">
    <location>
        <begin position="915"/>
        <end position="948"/>
    </location>
</feature>
<feature type="compositionally biased region" description="Low complexity" evidence="17">
    <location>
        <begin position="337"/>
        <end position="352"/>
    </location>
</feature>
<accession>A0A2K5L4Z5</accession>
<keyword evidence="6" id="KW-0479">Metal-binding</keyword>
<evidence type="ECO:0000256" key="12">
    <source>
        <dbReference type="ARBA" id="ARBA00023015"/>
    </source>
</evidence>
<dbReference type="AlphaFoldDB" id="A0A2K5L4Z5"/>
<protein>
    <recommendedName>
        <fullName evidence="18">C2H2-type domain-containing protein</fullName>
    </recommendedName>
</protein>
<feature type="domain" description="C2H2-type" evidence="18">
    <location>
        <begin position="773"/>
        <end position="801"/>
    </location>
</feature>
<organism evidence="19 20">
    <name type="scientific">Cercocebus atys</name>
    <name type="common">Sooty mangabey</name>
    <name type="synonym">Cercocebus torquatus atys</name>
    <dbReference type="NCBI Taxonomy" id="9531"/>
    <lineage>
        <taxon>Eukaryota</taxon>
        <taxon>Metazoa</taxon>
        <taxon>Chordata</taxon>
        <taxon>Craniata</taxon>
        <taxon>Vertebrata</taxon>
        <taxon>Euteleostomi</taxon>
        <taxon>Mammalia</taxon>
        <taxon>Eutheria</taxon>
        <taxon>Euarchontoglires</taxon>
        <taxon>Primates</taxon>
        <taxon>Haplorrhini</taxon>
        <taxon>Catarrhini</taxon>
        <taxon>Cercopithecidae</taxon>
        <taxon>Cercopithecinae</taxon>
        <taxon>Cercocebus</taxon>
    </lineage>
</organism>
<comment type="function">
    <text evidence="1">May be involved in transcriptional regulation.</text>
</comment>
<evidence type="ECO:0000256" key="8">
    <source>
        <dbReference type="ARBA" id="ARBA00022771"/>
    </source>
</evidence>
<dbReference type="Pfam" id="PF16622">
    <property type="entry name" value="zf-C2H2_11"/>
    <property type="match status" value="1"/>
</dbReference>
<feature type="compositionally biased region" description="Basic and acidic residues" evidence="17">
    <location>
        <begin position="929"/>
        <end position="941"/>
    </location>
</feature>
<evidence type="ECO:0000256" key="15">
    <source>
        <dbReference type="ARBA" id="ARBA00023242"/>
    </source>
</evidence>